<dbReference type="Proteomes" id="UP000263014">
    <property type="component" value="Unassembled WGS sequence"/>
</dbReference>
<gene>
    <name evidence="1" type="ORF">DXD79_32295</name>
</gene>
<accession>A0A374NWR8</accession>
<dbReference type="AlphaFoldDB" id="A0A374NWR8"/>
<name>A0A374NWR8_9FIRM</name>
<protein>
    <submittedName>
        <fullName evidence="1">Uncharacterized protein</fullName>
    </submittedName>
</protein>
<organism evidence="1 2">
    <name type="scientific">Hungatella hathewayi</name>
    <dbReference type="NCBI Taxonomy" id="154046"/>
    <lineage>
        <taxon>Bacteria</taxon>
        <taxon>Bacillati</taxon>
        <taxon>Bacillota</taxon>
        <taxon>Clostridia</taxon>
        <taxon>Lachnospirales</taxon>
        <taxon>Lachnospiraceae</taxon>
        <taxon>Hungatella</taxon>
    </lineage>
</organism>
<sequence length="256" mass="29270">MFKYVYPQFEKKRLLRGEMLDQLRDYPKNYIKMSFQGYGDGVLAGCKLTWDNARLTVLPGIILYKGSLYIMETPYEMDCTALDRMRYLKVQFLAEERENGSIVGNTRISLDDEKPNQACEIELCRFRLQEGAKLRDEYEGFEDYSTLYDTINLIHAPYAAEGGSTLNPLLLKTFAKEMISKGSEDTMDCIFSMNILANSGHVPMDFIQEYLMSKTGENVEGQSNLYRGLLEVLKSQKSGRGAKVQNNQTSRSVMLL</sequence>
<dbReference type="RefSeq" id="WP_117624038.1">
    <property type="nucleotide sequence ID" value="NZ_CABJBJ010000045.1"/>
</dbReference>
<dbReference type="EMBL" id="QSON01000032">
    <property type="protein sequence ID" value="RGI95345.1"/>
    <property type="molecule type" value="Genomic_DNA"/>
</dbReference>
<comment type="caution">
    <text evidence="1">The sequence shown here is derived from an EMBL/GenBank/DDBJ whole genome shotgun (WGS) entry which is preliminary data.</text>
</comment>
<reference evidence="1 2" key="1">
    <citation type="submission" date="2018-08" db="EMBL/GenBank/DDBJ databases">
        <title>A genome reference for cultivated species of the human gut microbiota.</title>
        <authorList>
            <person name="Zou Y."/>
            <person name="Xue W."/>
            <person name="Luo G."/>
        </authorList>
    </citation>
    <scope>NUCLEOTIDE SEQUENCE [LARGE SCALE GENOMIC DNA]</scope>
    <source>
        <strain evidence="1 2">TM09-12</strain>
    </source>
</reference>
<proteinExistence type="predicted"/>
<evidence type="ECO:0000313" key="2">
    <source>
        <dbReference type="Proteomes" id="UP000263014"/>
    </source>
</evidence>
<evidence type="ECO:0000313" key="1">
    <source>
        <dbReference type="EMBL" id="RGI95345.1"/>
    </source>
</evidence>